<keyword evidence="4 7" id="KW-0067">ATP-binding</keyword>
<dbReference type="AlphaFoldDB" id="A0A3D8IW56"/>
<dbReference type="SMART" id="SM00533">
    <property type="entry name" value="MUTSd"/>
    <property type="match status" value="1"/>
</dbReference>
<sequence>MSKVQSLAKKLDLNEFLHSFSSFFAREKSIAFEGDYKIYSQLLKDLEPLTLPTPPKIKNLDTQLLHLQKNGVLHLEDIFEFGKILLFFHAIKTLNSLPKIGVFREWIDKINLPSNLVKIARFFQEDGEIKEGIFPELDQIKSSLNSIQSQIKSSLSSTLSQTSLAPYLVDKQVHLINNSECLLLKAGFNHFIKGMILSRSGNGFFYLCPESILKLKEKESNLKDLYQTQIYSICKELSKELSKELVFLKFINKAFDQLDHLYARILFAREKNLEFVFKHHGSEIILKDYAHPNLKNPKLLNLEFKKNLLMITGVNAGGKTMLLKSVLASVFLTQYLLPQKINASHSRIGSFKHIDAIISDPQSSKDDISTFAGRMLEISSLLNTPSLLLAIDEIELGTDADEASSLYKEILEHFLNKGAKIIITTHHKRLASLMASHPQTELYAALFDEKNQIPTFCFLKGSIGKSYAFETALRYHIPPSLIQKAREHYGEDKQKLNTLIEKSTILELELHEEKRKLQEQNQKIHKKYIELQEQITNNAQELQKQKHQLEQIYQEALKELKKEAKTLSAMHQNMNKSNSILKQAHTPLIQQTQIPKEFKIGDRIRYGKSRGVIKGKSGSLYLIECDDGFKLKVQAHMLQACSASNTPLPSPKSKTTLPKNPVGISLDLHGLRAEEALQKADKFISDCLLAGYDEVVIYHGIGGGILSKVIKDFLSTHPKIVSFDDAPPQMGGFGAKIIKL</sequence>
<dbReference type="RefSeq" id="WP_104723360.1">
    <property type="nucleotide sequence ID" value="NZ_FZNE01000001.1"/>
</dbReference>
<feature type="coiled-coil region" evidence="8">
    <location>
        <begin position="503"/>
        <end position="577"/>
    </location>
</feature>
<gene>
    <name evidence="7" type="primary">mutS2</name>
    <name evidence="7" type="synonym">rqcU</name>
    <name evidence="10" type="ORF">CQA62_05340</name>
</gene>
<reference evidence="10 11" key="1">
    <citation type="submission" date="2018-04" db="EMBL/GenBank/DDBJ databases">
        <title>Novel Campyloabacter and Helicobacter Species and Strains.</title>
        <authorList>
            <person name="Mannion A.J."/>
            <person name="Shen Z."/>
            <person name="Fox J.G."/>
        </authorList>
    </citation>
    <scope>NUCLEOTIDE SEQUENCE [LARGE SCALE GENOMIC DNA]</scope>
    <source>
        <strain evidence="10 11">ATCC 700242</strain>
    </source>
</reference>
<dbReference type="SMART" id="SM00534">
    <property type="entry name" value="MUTSac"/>
    <property type="match status" value="1"/>
</dbReference>
<dbReference type="InterPro" id="IPR027417">
    <property type="entry name" value="P-loop_NTPase"/>
</dbReference>
<name>A0A3D8IW56_9HELI</name>
<comment type="function">
    <text evidence="7">Acts as a ribosome collision sensor, splitting the ribosome into its 2 subunits. Detects stalled/collided 70S ribosomes which it binds and splits by an ATP-hydrolysis driven conformational change. Acts upstream of the ribosome quality control system (RQC), a ribosome-associated complex that mediates the extraction of incompletely synthesized nascent chains from stalled ribosomes and their subsequent degradation. Probably generates substrates for RQC.</text>
</comment>
<evidence type="ECO:0000256" key="6">
    <source>
        <dbReference type="ARBA" id="ARBA00023125"/>
    </source>
</evidence>
<dbReference type="Pfam" id="PF01713">
    <property type="entry name" value="Smr"/>
    <property type="match status" value="1"/>
</dbReference>
<evidence type="ECO:0000256" key="5">
    <source>
        <dbReference type="ARBA" id="ARBA00022884"/>
    </source>
</evidence>
<dbReference type="GO" id="GO:0019843">
    <property type="term" value="F:rRNA binding"/>
    <property type="evidence" value="ECO:0007669"/>
    <property type="project" value="UniProtKB-UniRule"/>
</dbReference>
<dbReference type="InterPro" id="IPR002625">
    <property type="entry name" value="Smr_dom"/>
</dbReference>
<proteinExistence type="inferred from homology"/>
<keyword evidence="11" id="KW-1185">Reference proteome</keyword>
<dbReference type="Pfam" id="PF00488">
    <property type="entry name" value="MutS_V"/>
    <property type="match status" value="1"/>
</dbReference>
<dbReference type="InterPro" id="IPR000432">
    <property type="entry name" value="DNA_mismatch_repair_MutS_C"/>
</dbReference>
<keyword evidence="3 7" id="KW-0378">Hydrolase</keyword>
<dbReference type="OrthoDB" id="9808166at2"/>
<dbReference type="GO" id="GO:0043023">
    <property type="term" value="F:ribosomal large subunit binding"/>
    <property type="evidence" value="ECO:0007669"/>
    <property type="project" value="UniProtKB-UniRule"/>
</dbReference>
<dbReference type="GO" id="GO:0006298">
    <property type="term" value="P:mismatch repair"/>
    <property type="evidence" value="ECO:0007669"/>
    <property type="project" value="InterPro"/>
</dbReference>
<dbReference type="GO" id="GO:0045910">
    <property type="term" value="P:negative regulation of DNA recombination"/>
    <property type="evidence" value="ECO:0007669"/>
    <property type="project" value="InterPro"/>
</dbReference>
<protein>
    <recommendedName>
        <fullName evidence="7">Endonuclease MutS2</fullName>
        <ecNumber evidence="7">3.1.-.-</ecNumber>
    </recommendedName>
    <alternativeName>
        <fullName evidence="7">Ribosome-associated protein quality control-upstream factor</fullName>
        <shortName evidence="7">RQC-upstream factor</shortName>
        <shortName evidence="7">RqcU</shortName>
        <ecNumber evidence="7">3.6.4.-</ecNumber>
    </alternativeName>
</protein>
<evidence type="ECO:0000256" key="4">
    <source>
        <dbReference type="ARBA" id="ARBA00022840"/>
    </source>
</evidence>
<keyword evidence="7" id="KW-0540">Nuclease</keyword>
<evidence type="ECO:0000259" key="9">
    <source>
        <dbReference type="PROSITE" id="PS50828"/>
    </source>
</evidence>
<evidence type="ECO:0000313" key="11">
    <source>
        <dbReference type="Proteomes" id="UP000257067"/>
    </source>
</evidence>
<dbReference type="Gene3D" id="3.30.1370.110">
    <property type="match status" value="1"/>
</dbReference>
<dbReference type="GO" id="GO:0030983">
    <property type="term" value="F:mismatched DNA binding"/>
    <property type="evidence" value="ECO:0007669"/>
    <property type="project" value="InterPro"/>
</dbReference>
<organism evidence="10 11">
    <name type="scientific">Helicobacter cholecystus</name>
    <dbReference type="NCBI Taxonomy" id="45498"/>
    <lineage>
        <taxon>Bacteria</taxon>
        <taxon>Pseudomonadati</taxon>
        <taxon>Campylobacterota</taxon>
        <taxon>Epsilonproteobacteria</taxon>
        <taxon>Campylobacterales</taxon>
        <taxon>Helicobacteraceae</taxon>
        <taxon>Helicobacter</taxon>
    </lineage>
</organism>
<evidence type="ECO:0000256" key="2">
    <source>
        <dbReference type="ARBA" id="ARBA00022741"/>
    </source>
</evidence>
<dbReference type="InterPro" id="IPR005747">
    <property type="entry name" value="MutS2"/>
</dbReference>
<comment type="subunit">
    <text evidence="7">Homodimer. Binds to stalled ribosomes, contacting rRNA.</text>
</comment>
<evidence type="ECO:0000256" key="7">
    <source>
        <dbReference type="HAMAP-Rule" id="MF_00092"/>
    </source>
</evidence>
<dbReference type="EMBL" id="NXLU01000006">
    <property type="protein sequence ID" value="RDU68811.1"/>
    <property type="molecule type" value="Genomic_DNA"/>
</dbReference>
<keyword evidence="2 7" id="KW-0547">Nucleotide-binding</keyword>
<feature type="binding site" evidence="7">
    <location>
        <begin position="313"/>
        <end position="320"/>
    </location>
    <ligand>
        <name>ATP</name>
        <dbReference type="ChEBI" id="CHEBI:30616"/>
    </ligand>
</feature>
<keyword evidence="7 10" id="KW-0255">Endonuclease</keyword>
<dbReference type="EC" id="3.6.4.-" evidence="7"/>
<dbReference type="PANTHER" id="PTHR11361">
    <property type="entry name" value="DNA MISMATCH REPAIR PROTEIN MUTS FAMILY MEMBER"/>
    <property type="match status" value="1"/>
</dbReference>
<feature type="domain" description="Smr" evidence="9">
    <location>
        <begin position="666"/>
        <end position="740"/>
    </location>
</feature>
<dbReference type="InterPro" id="IPR007696">
    <property type="entry name" value="DNA_mismatch_repair_MutS_core"/>
</dbReference>
<keyword evidence="5 7" id="KW-0694">RNA-binding</keyword>
<dbReference type="SUPFAM" id="SSF52540">
    <property type="entry name" value="P-loop containing nucleoside triphosphate hydrolases"/>
    <property type="match status" value="1"/>
</dbReference>
<dbReference type="GO" id="GO:0005524">
    <property type="term" value="F:ATP binding"/>
    <property type="evidence" value="ECO:0007669"/>
    <property type="project" value="UniProtKB-UniRule"/>
</dbReference>
<evidence type="ECO:0000256" key="8">
    <source>
        <dbReference type="SAM" id="Coils"/>
    </source>
</evidence>
<comment type="similarity">
    <text evidence="7">Belongs to the DNA mismatch repair MutS family. MutS2 subfamily.</text>
</comment>
<dbReference type="SUPFAM" id="SSF160443">
    <property type="entry name" value="SMR domain-like"/>
    <property type="match status" value="1"/>
</dbReference>
<keyword evidence="1 7" id="KW-0699">rRNA-binding</keyword>
<dbReference type="PANTHER" id="PTHR11361:SF14">
    <property type="entry name" value="DNA MISMATCH REPAIR PROTEIN MUTS, TYPE 2"/>
    <property type="match status" value="1"/>
</dbReference>
<evidence type="ECO:0000256" key="3">
    <source>
        <dbReference type="ARBA" id="ARBA00022801"/>
    </source>
</evidence>
<dbReference type="GO" id="GO:0016887">
    <property type="term" value="F:ATP hydrolysis activity"/>
    <property type="evidence" value="ECO:0007669"/>
    <property type="project" value="InterPro"/>
</dbReference>
<dbReference type="PROSITE" id="PS50828">
    <property type="entry name" value="SMR"/>
    <property type="match status" value="1"/>
</dbReference>
<dbReference type="InterPro" id="IPR036063">
    <property type="entry name" value="Smr_dom_sf"/>
</dbReference>
<comment type="function">
    <text evidence="7">Endonuclease that is involved in the suppression of homologous recombination and thus may have a key role in the control of bacterial genetic diversity.</text>
</comment>
<dbReference type="InterPro" id="IPR045076">
    <property type="entry name" value="MutS"/>
</dbReference>
<accession>A0A3D8IW56</accession>
<dbReference type="Proteomes" id="UP000257067">
    <property type="component" value="Unassembled WGS sequence"/>
</dbReference>
<dbReference type="SMART" id="SM00463">
    <property type="entry name" value="SMR"/>
    <property type="match status" value="1"/>
</dbReference>
<keyword evidence="6 7" id="KW-0238">DNA-binding</keyword>
<keyword evidence="8" id="KW-0175">Coiled coil</keyword>
<dbReference type="InterPro" id="IPR036187">
    <property type="entry name" value="DNA_mismatch_repair_MutS_sf"/>
</dbReference>
<dbReference type="PIRSF" id="PIRSF005814">
    <property type="entry name" value="MutS_YshD"/>
    <property type="match status" value="1"/>
</dbReference>
<evidence type="ECO:0000313" key="10">
    <source>
        <dbReference type="EMBL" id="RDU68811.1"/>
    </source>
</evidence>
<dbReference type="GO" id="GO:0072344">
    <property type="term" value="P:rescue of stalled ribosome"/>
    <property type="evidence" value="ECO:0007669"/>
    <property type="project" value="UniProtKB-UniRule"/>
</dbReference>
<dbReference type="Gene3D" id="3.40.50.300">
    <property type="entry name" value="P-loop containing nucleotide triphosphate hydrolases"/>
    <property type="match status" value="1"/>
</dbReference>
<dbReference type="GO" id="GO:0140664">
    <property type="term" value="F:ATP-dependent DNA damage sensor activity"/>
    <property type="evidence" value="ECO:0007669"/>
    <property type="project" value="InterPro"/>
</dbReference>
<dbReference type="HAMAP" id="MF_00092">
    <property type="entry name" value="MutS2"/>
    <property type="match status" value="1"/>
</dbReference>
<dbReference type="EC" id="3.1.-.-" evidence="7"/>
<comment type="caution">
    <text evidence="10">The sequence shown here is derived from an EMBL/GenBank/DDBJ whole genome shotgun (WGS) entry which is preliminary data.</text>
</comment>
<dbReference type="SUPFAM" id="SSF48334">
    <property type="entry name" value="DNA repair protein MutS, domain III"/>
    <property type="match status" value="1"/>
</dbReference>
<evidence type="ECO:0000256" key="1">
    <source>
        <dbReference type="ARBA" id="ARBA00022730"/>
    </source>
</evidence>
<dbReference type="GO" id="GO:0004519">
    <property type="term" value="F:endonuclease activity"/>
    <property type="evidence" value="ECO:0007669"/>
    <property type="project" value="UniProtKB-UniRule"/>
</dbReference>
<dbReference type="NCBIfam" id="TIGR01069">
    <property type="entry name" value="mutS2"/>
    <property type="match status" value="1"/>
</dbReference>